<name>A0A1X1C1D1_9GAMM</name>
<reference evidence="2 3" key="1">
    <citation type="journal article" date="2017" name="Antonie Van Leeuwenhoek">
        <title>Phylogenomic resolution of the bacterial genus Pantoea and its relationship with Erwinia and Tatumella.</title>
        <authorList>
            <person name="Palmer M."/>
            <person name="Steenkamp E.T."/>
            <person name="Coetzee M.P."/>
            <person name="Chan W.Y."/>
            <person name="van Zyl E."/>
            <person name="De Maayer P."/>
            <person name="Coutinho T.A."/>
            <person name="Blom J."/>
            <person name="Smits T.H."/>
            <person name="Duffy B."/>
            <person name="Venter S.N."/>
        </authorList>
    </citation>
    <scope>NUCLEOTIDE SEQUENCE [LARGE SCALE GENOMIC DNA]</scope>
    <source>
        <strain evidence="2 3">LMG 24534</strain>
    </source>
</reference>
<evidence type="ECO:0000313" key="2">
    <source>
        <dbReference type="EMBL" id="ORM55325.1"/>
    </source>
</evidence>
<keyword evidence="3" id="KW-1185">Reference proteome</keyword>
<dbReference type="NCBIfam" id="NF007271">
    <property type="entry name" value="PRK09726.1"/>
    <property type="match status" value="1"/>
</dbReference>
<dbReference type="RefSeq" id="WP_094119568.1">
    <property type="nucleotide sequence ID" value="NZ_MLFN01000004.1"/>
</dbReference>
<dbReference type="OrthoDB" id="5891007at2"/>
<dbReference type="Pfam" id="PF01381">
    <property type="entry name" value="HTH_3"/>
    <property type="match status" value="1"/>
</dbReference>
<sequence length="82" mass="9237">MIYSPLQLANRLKLIRQRNGWTQSELAKKVGLKQATISHFENSPDNTSLATLFKLLQSLELSLEVQEKTAAAAPPLNDEDDW</sequence>
<dbReference type="InterPro" id="IPR001387">
    <property type="entry name" value="Cro/C1-type_HTH"/>
</dbReference>
<dbReference type="SMART" id="SM00530">
    <property type="entry name" value="HTH_XRE"/>
    <property type="match status" value="1"/>
</dbReference>
<dbReference type="Proteomes" id="UP000193933">
    <property type="component" value="Unassembled WGS sequence"/>
</dbReference>
<organism evidence="2 3">
    <name type="scientific">Pantoea conspicua</name>
    <dbReference type="NCBI Taxonomy" id="472705"/>
    <lineage>
        <taxon>Bacteria</taxon>
        <taxon>Pseudomonadati</taxon>
        <taxon>Pseudomonadota</taxon>
        <taxon>Gammaproteobacteria</taxon>
        <taxon>Enterobacterales</taxon>
        <taxon>Erwiniaceae</taxon>
        <taxon>Pantoea</taxon>
    </lineage>
</organism>
<accession>A0A1X1C1D1</accession>
<dbReference type="STRING" id="472705.GCA_001743465_01043"/>
<dbReference type="SUPFAM" id="SSF47413">
    <property type="entry name" value="lambda repressor-like DNA-binding domains"/>
    <property type="match status" value="1"/>
</dbReference>
<dbReference type="EMBL" id="MLFN01000004">
    <property type="protein sequence ID" value="ORM55325.1"/>
    <property type="molecule type" value="Genomic_DNA"/>
</dbReference>
<gene>
    <name evidence="2" type="ORF">HA41_03150</name>
</gene>
<dbReference type="CDD" id="cd00093">
    <property type="entry name" value="HTH_XRE"/>
    <property type="match status" value="1"/>
</dbReference>
<dbReference type="InterPro" id="IPR010982">
    <property type="entry name" value="Lambda_DNA-bd_dom_sf"/>
</dbReference>
<dbReference type="GO" id="GO:0003677">
    <property type="term" value="F:DNA binding"/>
    <property type="evidence" value="ECO:0007669"/>
    <property type="project" value="InterPro"/>
</dbReference>
<evidence type="ECO:0000313" key="3">
    <source>
        <dbReference type="Proteomes" id="UP000193933"/>
    </source>
</evidence>
<evidence type="ECO:0000259" key="1">
    <source>
        <dbReference type="PROSITE" id="PS50943"/>
    </source>
</evidence>
<protein>
    <submittedName>
        <fullName evidence="2">Transcriptional regulator</fullName>
    </submittedName>
</protein>
<comment type="caution">
    <text evidence="2">The sequence shown here is derived from an EMBL/GenBank/DDBJ whole genome shotgun (WGS) entry which is preliminary data.</text>
</comment>
<proteinExistence type="predicted"/>
<feature type="domain" description="HTH cro/C1-type" evidence="1">
    <location>
        <begin position="12"/>
        <end position="66"/>
    </location>
</feature>
<dbReference type="PROSITE" id="PS50943">
    <property type="entry name" value="HTH_CROC1"/>
    <property type="match status" value="1"/>
</dbReference>
<dbReference type="AlphaFoldDB" id="A0A1X1C1D1"/>
<dbReference type="Gene3D" id="1.10.260.40">
    <property type="entry name" value="lambda repressor-like DNA-binding domains"/>
    <property type="match status" value="1"/>
</dbReference>